<reference evidence="1" key="1">
    <citation type="submission" date="2020-11" db="EMBL/GenBank/DDBJ databases">
        <authorList>
            <person name="Tran Van P."/>
        </authorList>
    </citation>
    <scope>NUCLEOTIDE SEQUENCE</scope>
</reference>
<accession>A0A7R8XA43</accession>
<dbReference type="EMBL" id="LR900488">
    <property type="protein sequence ID" value="CAD7245856.1"/>
    <property type="molecule type" value="Genomic_DNA"/>
</dbReference>
<keyword evidence="2" id="KW-1185">Reference proteome</keyword>
<gene>
    <name evidence="1" type="ORF">DSTB1V02_LOCUS5722</name>
</gene>
<dbReference type="EMBL" id="CAJPEV010000971">
    <property type="protein sequence ID" value="CAG0889844.1"/>
    <property type="molecule type" value="Genomic_DNA"/>
</dbReference>
<dbReference type="AlphaFoldDB" id="A0A7R8XA43"/>
<organism evidence="1">
    <name type="scientific">Darwinula stevensoni</name>
    <dbReference type="NCBI Taxonomy" id="69355"/>
    <lineage>
        <taxon>Eukaryota</taxon>
        <taxon>Metazoa</taxon>
        <taxon>Ecdysozoa</taxon>
        <taxon>Arthropoda</taxon>
        <taxon>Crustacea</taxon>
        <taxon>Oligostraca</taxon>
        <taxon>Ostracoda</taxon>
        <taxon>Podocopa</taxon>
        <taxon>Podocopida</taxon>
        <taxon>Darwinulocopina</taxon>
        <taxon>Darwinuloidea</taxon>
        <taxon>Darwinulidae</taxon>
        <taxon>Darwinula</taxon>
    </lineage>
</organism>
<dbReference type="Proteomes" id="UP000677054">
    <property type="component" value="Unassembled WGS sequence"/>
</dbReference>
<evidence type="ECO:0000313" key="1">
    <source>
        <dbReference type="EMBL" id="CAD7245856.1"/>
    </source>
</evidence>
<proteinExistence type="predicted"/>
<name>A0A7R8XA43_9CRUS</name>
<evidence type="ECO:0000313" key="2">
    <source>
        <dbReference type="Proteomes" id="UP000677054"/>
    </source>
</evidence>
<sequence length="66" mass="7389">MAGTTYIYYVWTAGKGIKVRTTWSIRKKSSRNLSSALKVPALSYLLDQPSQMLPPTATLRSNHCQT</sequence>
<protein>
    <submittedName>
        <fullName evidence="1">Uncharacterized protein</fullName>
    </submittedName>
</protein>